<keyword evidence="6" id="KW-1185">Reference proteome</keyword>
<dbReference type="SUPFAM" id="SSF52540">
    <property type="entry name" value="P-loop containing nucleoside triphosphate hydrolases"/>
    <property type="match status" value="1"/>
</dbReference>
<evidence type="ECO:0000313" key="6">
    <source>
        <dbReference type="Proteomes" id="UP001220377"/>
    </source>
</evidence>
<dbReference type="PANTHER" id="PTHR30258">
    <property type="entry name" value="TYPE II SECRETION SYSTEM PROTEIN GSPE-RELATED"/>
    <property type="match status" value="1"/>
</dbReference>
<protein>
    <submittedName>
        <fullName evidence="5">ATPase, T2SS/T4P/T4SS family</fullName>
    </submittedName>
</protein>
<comment type="similarity">
    <text evidence="1">Belongs to the GSP E family.</text>
</comment>
<accession>A0ABY7WS74</accession>
<evidence type="ECO:0000256" key="2">
    <source>
        <dbReference type="ARBA" id="ARBA00022741"/>
    </source>
</evidence>
<dbReference type="Pfam" id="PF00437">
    <property type="entry name" value="T2SSE"/>
    <property type="match status" value="1"/>
</dbReference>
<reference evidence="5 6" key="1">
    <citation type="submission" date="2023-02" db="EMBL/GenBank/DDBJ databases">
        <title>Genome sequence of Lacticaseibacillus sp. KACC 23028.</title>
        <authorList>
            <person name="Kim S."/>
            <person name="Heo J."/>
            <person name="Kwon S.-W."/>
        </authorList>
    </citation>
    <scope>NUCLEOTIDE SEQUENCE [LARGE SCALE GENOMIC DNA]</scope>
    <source>
        <strain evidence="5 6">KACC 23028</strain>
    </source>
</reference>
<dbReference type="InterPro" id="IPR003593">
    <property type="entry name" value="AAA+_ATPase"/>
</dbReference>
<keyword evidence="2" id="KW-0547">Nucleotide-binding</keyword>
<dbReference type="CDD" id="cd01129">
    <property type="entry name" value="PulE-GspE-like"/>
    <property type="match status" value="1"/>
</dbReference>
<proteinExistence type="inferred from homology"/>
<keyword evidence="3" id="KW-0067">ATP-binding</keyword>
<dbReference type="InterPro" id="IPR027417">
    <property type="entry name" value="P-loop_NTPase"/>
</dbReference>
<dbReference type="PANTHER" id="PTHR30258:SF2">
    <property type="entry name" value="COMG OPERON PROTEIN 1"/>
    <property type="match status" value="1"/>
</dbReference>
<name>A0ABY7WS74_9LACO</name>
<dbReference type="PROSITE" id="PS00662">
    <property type="entry name" value="T2SP_E"/>
    <property type="match status" value="1"/>
</dbReference>
<dbReference type="InterPro" id="IPR001482">
    <property type="entry name" value="T2SS/T4SS_dom"/>
</dbReference>
<dbReference type="EMBL" id="CP117884">
    <property type="protein sequence ID" value="WDF81879.1"/>
    <property type="molecule type" value="Genomic_DNA"/>
</dbReference>
<sequence>MRSSKYMGEEVRVIDIDAILTAAHAANASDIYLFPVGRFYKLQVRYPTRIEVAQERVPLAQASTWINLLKYRAGMNLSEHRRVQQGATYHGQSKCYLRLSSAGDYQDRESLVIRLIAAVPPVLPTGEANMQWLEQLATQRGLLTVCGPTGAGKTTLLYQLAQRLATQRVVMTIEDPVEVDEPNFLQLQVNNAAGMTYASLLKAALRHRPDVVIIGELRDQETGTAACEAALAGHIVLTTVHTDRADDVPLRLEALGVPPKLIAGALKASAQVRLTAMDDIVPLVEIWRWRRGKGTQVTANLAEQEARLHAQNINEGAG</sequence>
<dbReference type="SMART" id="SM00382">
    <property type="entry name" value="AAA"/>
    <property type="match status" value="1"/>
</dbReference>
<dbReference type="Gene3D" id="3.30.450.90">
    <property type="match status" value="1"/>
</dbReference>
<evidence type="ECO:0000256" key="1">
    <source>
        <dbReference type="ARBA" id="ARBA00006611"/>
    </source>
</evidence>
<gene>
    <name evidence="5" type="ORF">PQ472_08060</name>
</gene>
<dbReference type="Proteomes" id="UP001220377">
    <property type="component" value="Chromosome"/>
</dbReference>
<dbReference type="RefSeq" id="WP_274258944.1">
    <property type="nucleotide sequence ID" value="NZ_CP117884.1"/>
</dbReference>
<dbReference type="Gene3D" id="3.40.50.300">
    <property type="entry name" value="P-loop containing nucleotide triphosphate hydrolases"/>
    <property type="match status" value="1"/>
</dbReference>
<organism evidence="5 6">
    <name type="scientific">Lacticaseibacillus pabuli</name>
    <dbReference type="NCBI Taxonomy" id="3025672"/>
    <lineage>
        <taxon>Bacteria</taxon>
        <taxon>Bacillati</taxon>
        <taxon>Bacillota</taxon>
        <taxon>Bacilli</taxon>
        <taxon>Lactobacillales</taxon>
        <taxon>Lactobacillaceae</taxon>
        <taxon>Lacticaseibacillus</taxon>
    </lineage>
</organism>
<evidence type="ECO:0000256" key="3">
    <source>
        <dbReference type="ARBA" id="ARBA00022840"/>
    </source>
</evidence>
<evidence type="ECO:0000313" key="5">
    <source>
        <dbReference type="EMBL" id="WDF81879.1"/>
    </source>
</evidence>
<feature type="domain" description="Bacterial type II secretion system protein E" evidence="4">
    <location>
        <begin position="205"/>
        <end position="219"/>
    </location>
</feature>
<evidence type="ECO:0000259" key="4">
    <source>
        <dbReference type="PROSITE" id="PS00662"/>
    </source>
</evidence>